<dbReference type="GO" id="GO:0015031">
    <property type="term" value="P:protein transport"/>
    <property type="evidence" value="ECO:0007669"/>
    <property type="project" value="UniProtKB-KW"/>
</dbReference>
<dbReference type="GO" id="GO:0032584">
    <property type="term" value="C:growth cone membrane"/>
    <property type="evidence" value="ECO:0007669"/>
    <property type="project" value="TreeGrafter"/>
</dbReference>
<dbReference type="GO" id="GO:0006904">
    <property type="term" value="P:vesicle docking involved in exocytosis"/>
    <property type="evidence" value="ECO:0007669"/>
    <property type="project" value="InterPro"/>
</dbReference>
<sequence length="937" mass="107990">MESPPIKPPRGVKPVKETSGLLMSVIRTLSASETNEQRDREKAKLEADYKICDQKLDRLVSRHESDLTQVMHLFSTISQSVTENRNKIHKVKEMLQDCKKKLRCKRDELKALWMEGLEYKYMLQLLEEIEKMNNVPSQLANHMAHKRFLHATKLLVDAVKLGRDPLEGVESLKELSQELEQRKEQLHLQILLELKHMLYTKPCQHILTLRRQGSGRDGFLIHSPLQRSMKLRLSGRNRSNVSRNLMEDLTKLESKDLFNASFNLDEDLDSLNIDENHRHYVAILVKSLCLLEKLPYALDEIVREMQISLSHIIQKSTQHVIDFADANVDSKLALKELINILFDQFKEIADSHQIFLKWVEKGIKSHNIDLKPYNLQYYWSQVQEVLQIFLNDYLDLQNMSSDLQISNVVNNGDISAYFSRKKQQSKKKILFKFEGSSSALSLSNALKSTKKEKVLICPSHPNNILVVFLPFMCFTEDIEQMLGMSHGSCSLYQNITQHISNVYLKRKSDEIIEQTEKAVKTPDAWKSTVLLDLSADYKPLLVSTVTVERFIREWKAVLQALPLYSEKIAEYSVKALKEYKDTCVAAYRGIVQPHSEDKRICSAAWLKDEDINRFLKSLPNWLNLKAQQEFHARSERGRRILRGQPSEEESPEDVRMRNRKEAEILASNLGEGGVSASEILSDMCLLKELATLQESMEWFSVRMFQYTSEFRLEPSRLSPPKIDNNNHNDLMPPVSSATLHQLTSIAQDFDELANTCLLLLHLEVRVQCFHYLLAQVHYNKETHEPDPKVSELSKVLANVDEAMTTSLHPRKCKYIFEGLGHLIAKILISSAQYMKVIDDVGIQRMCRNIFALQQTLTNITMTRELALDHARHYFELFFSTPEEILNGIVDKGPEFSELEYMNALQLLNRSQRSKDSISVTVHLERLSDILGEVGVTV</sequence>
<dbReference type="PANTHER" id="PTHR14146">
    <property type="entry name" value="EXOCYST COMPLEX COMPONENT 4"/>
    <property type="match status" value="1"/>
</dbReference>
<dbReference type="AlphaFoldDB" id="A0A9N9N220"/>
<dbReference type="OrthoDB" id="272977at2759"/>
<dbReference type="GO" id="GO:0000145">
    <property type="term" value="C:exocyst"/>
    <property type="evidence" value="ECO:0007669"/>
    <property type="project" value="UniProtKB-UniRule"/>
</dbReference>
<dbReference type="GO" id="GO:0006893">
    <property type="term" value="P:Golgi to plasma membrane transport"/>
    <property type="evidence" value="ECO:0007669"/>
    <property type="project" value="TreeGrafter"/>
</dbReference>
<dbReference type="GO" id="GO:0090522">
    <property type="term" value="P:vesicle tethering involved in exocytosis"/>
    <property type="evidence" value="ECO:0007669"/>
    <property type="project" value="UniProtKB-UniRule"/>
</dbReference>
<dbReference type="GO" id="GO:0045202">
    <property type="term" value="C:synapse"/>
    <property type="evidence" value="ECO:0007669"/>
    <property type="project" value="TreeGrafter"/>
</dbReference>
<dbReference type="InterPro" id="IPR007191">
    <property type="entry name" value="Sec8_exocyst_N"/>
</dbReference>
<feature type="domain" description="Exocyst complex component Sec8 middle helical bundle" evidence="8">
    <location>
        <begin position="329"/>
        <end position="438"/>
    </location>
</feature>
<gene>
    <name evidence="9" type="ORF">CEUTPL_LOCUS12986</name>
</gene>
<dbReference type="InterPro" id="IPR039682">
    <property type="entry name" value="Sec8/EXOC4"/>
</dbReference>
<evidence type="ECO:0000256" key="5">
    <source>
        <dbReference type="RuleBase" id="RU367079"/>
    </source>
</evidence>
<keyword evidence="10" id="KW-1185">Reference proteome</keyword>
<evidence type="ECO:0000256" key="3">
    <source>
        <dbReference type="ARBA" id="ARBA00022483"/>
    </source>
</evidence>
<dbReference type="Pfam" id="PF04048">
    <property type="entry name" value="Sec8_N"/>
    <property type="match status" value="1"/>
</dbReference>
<proteinExistence type="inferred from homology"/>
<reference evidence="9" key="1">
    <citation type="submission" date="2022-01" db="EMBL/GenBank/DDBJ databases">
        <authorList>
            <person name="King R."/>
        </authorList>
    </citation>
    <scope>NUCLEOTIDE SEQUENCE</scope>
</reference>
<feature type="domain" description="Exocyst complex component Sec8 N-terminal" evidence="7">
    <location>
        <begin position="49"/>
        <end position="141"/>
    </location>
</feature>
<evidence type="ECO:0000256" key="6">
    <source>
        <dbReference type="SAM" id="MobiDB-lite"/>
    </source>
</evidence>
<evidence type="ECO:0000313" key="9">
    <source>
        <dbReference type="EMBL" id="CAG9772580.1"/>
    </source>
</evidence>
<evidence type="ECO:0000256" key="2">
    <source>
        <dbReference type="ARBA" id="ARBA00022448"/>
    </source>
</evidence>
<dbReference type="GO" id="GO:0006612">
    <property type="term" value="P:protein targeting to membrane"/>
    <property type="evidence" value="ECO:0007669"/>
    <property type="project" value="UniProtKB-UniRule"/>
</dbReference>
<dbReference type="Pfam" id="PF20652">
    <property type="entry name" value="Sec8_C"/>
    <property type="match status" value="1"/>
</dbReference>
<evidence type="ECO:0000256" key="4">
    <source>
        <dbReference type="ARBA" id="ARBA00022927"/>
    </source>
</evidence>
<dbReference type="Proteomes" id="UP001152799">
    <property type="component" value="Chromosome 8"/>
</dbReference>
<dbReference type="EMBL" id="OU892284">
    <property type="protein sequence ID" value="CAG9772580.1"/>
    <property type="molecule type" value="Genomic_DNA"/>
</dbReference>
<keyword evidence="4 5" id="KW-0653">Protein transport</keyword>
<comment type="similarity">
    <text evidence="1 5">Belongs to the SEC8 family.</text>
</comment>
<protein>
    <recommendedName>
        <fullName evidence="5">Exocyst complex component Sec8</fullName>
    </recommendedName>
</protein>
<dbReference type="GO" id="GO:0007268">
    <property type="term" value="P:chemical synaptic transmission"/>
    <property type="evidence" value="ECO:0007669"/>
    <property type="project" value="TreeGrafter"/>
</dbReference>
<feature type="region of interest" description="Disordered" evidence="6">
    <location>
        <begin position="635"/>
        <end position="656"/>
    </location>
</feature>
<evidence type="ECO:0000313" key="10">
    <source>
        <dbReference type="Proteomes" id="UP001152799"/>
    </source>
</evidence>
<comment type="function">
    <text evidence="5">Component of the exocyst complex involved in the docking of exocytic vesicles with fusion sites on the plasma membrane.</text>
</comment>
<evidence type="ECO:0000259" key="8">
    <source>
        <dbReference type="Pfam" id="PF20652"/>
    </source>
</evidence>
<name>A0A9N9N220_9CUCU</name>
<keyword evidence="2 5" id="KW-0813">Transport</keyword>
<dbReference type="InterPro" id="IPR048630">
    <property type="entry name" value="Sec8_M"/>
</dbReference>
<evidence type="ECO:0000259" key="7">
    <source>
        <dbReference type="Pfam" id="PF04048"/>
    </source>
</evidence>
<organism evidence="9 10">
    <name type="scientific">Ceutorhynchus assimilis</name>
    <name type="common">cabbage seed weevil</name>
    <dbReference type="NCBI Taxonomy" id="467358"/>
    <lineage>
        <taxon>Eukaryota</taxon>
        <taxon>Metazoa</taxon>
        <taxon>Ecdysozoa</taxon>
        <taxon>Arthropoda</taxon>
        <taxon>Hexapoda</taxon>
        <taxon>Insecta</taxon>
        <taxon>Pterygota</taxon>
        <taxon>Neoptera</taxon>
        <taxon>Endopterygota</taxon>
        <taxon>Coleoptera</taxon>
        <taxon>Polyphaga</taxon>
        <taxon>Cucujiformia</taxon>
        <taxon>Curculionidae</taxon>
        <taxon>Ceutorhynchinae</taxon>
        <taxon>Ceutorhynchus</taxon>
    </lineage>
</organism>
<keyword evidence="3 5" id="KW-0268">Exocytosis</keyword>
<dbReference type="PANTHER" id="PTHR14146:SF0">
    <property type="entry name" value="EXOCYST COMPLEX COMPONENT 4"/>
    <property type="match status" value="1"/>
</dbReference>
<evidence type="ECO:0000256" key="1">
    <source>
        <dbReference type="ARBA" id="ARBA00010470"/>
    </source>
</evidence>
<accession>A0A9N9N220</accession>